<keyword evidence="3" id="KW-0521">NADP</keyword>
<dbReference type="EMBL" id="KV878243">
    <property type="protein sequence ID" value="OJZ85147.1"/>
    <property type="molecule type" value="Genomic_DNA"/>
</dbReference>
<dbReference type="VEuPathDB" id="FungiDB:ASPFODRAFT_34095"/>
<dbReference type="PANTHER" id="PTHR43098">
    <property type="entry name" value="L-ORNITHINE N(5)-MONOOXYGENASE-RELATED"/>
    <property type="match status" value="1"/>
</dbReference>
<evidence type="ECO:0000313" key="6">
    <source>
        <dbReference type="Proteomes" id="UP000184063"/>
    </source>
</evidence>
<sequence>MLRKSRLAASNSGIPVGAVTSFVTPTALAGDLRRHDRKWDPSKGSEGVAKAGFGGIYMCKKLTDQGLSVKVIEAAPDVGGTWYWNRYPGALPEQCNTEVQRAIYDDVDNFGTPSLPAGPRSTSRYNVMTVGLLPKINYPDIPRLKTYKGEMYHTGDWPAPYEFTGNRKARRGVWERIHGCSVGHCSGANQANLSSTM</sequence>
<dbReference type="GO" id="GO:0016491">
    <property type="term" value="F:oxidoreductase activity"/>
    <property type="evidence" value="ECO:0007669"/>
    <property type="project" value="UniProtKB-KW"/>
</dbReference>
<organism evidence="5 6">
    <name type="scientific">Aspergillus luchuensis (strain CBS 106.47)</name>
    <dbReference type="NCBI Taxonomy" id="1137211"/>
    <lineage>
        <taxon>Eukaryota</taxon>
        <taxon>Fungi</taxon>
        <taxon>Dikarya</taxon>
        <taxon>Ascomycota</taxon>
        <taxon>Pezizomycotina</taxon>
        <taxon>Eurotiomycetes</taxon>
        <taxon>Eurotiomycetidae</taxon>
        <taxon>Eurotiales</taxon>
        <taxon>Aspergillaceae</taxon>
        <taxon>Aspergillus</taxon>
        <taxon>Aspergillus subgen. Circumdati</taxon>
    </lineage>
</organism>
<proteinExistence type="predicted"/>
<accession>A0A1M3TEH5</accession>
<evidence type="ECO:0000313" key="5">
    <source>
        <dbReference type="EMBL" id="OJZ85147.1"/>
    </source>
</evidence>
<name>A0A1M3TEH5_ASPLC</name>
<dbReference type="SUPFAM" id="SSF51905">
    <property type="entry name" value="FAD/NAD(P)-binding domain"/>
    <property type="match status" value="1"/>
</dbReference>
<dbReference type="AlphaFoldDB" id="A0A1M3TEH5"/>
<dbReference type="Pfam" id="PF13450">
    <property type="entry name" value="NAD_binding_8"/>
    <property type="match status" value="1"/>
</dbReference>
<evidence type="ECO:0000256" key="2">
    <source>
        <dbReference type="ARBA" id="ARBA00022827"/>
    </source>
</evidence>
<evidence type="ECO:0000256" key="3">
    <source>
        <dbReference type="ARBA" id="ARBA00022857"/>
    </source>
</evidence>
<keyword evidence="1" id="KW-0285">Flavoprotein</keyword>
<dbReference type="PANTHER" id="PTHR43098:SF5">
    <property type="entry name" value="DUAL-FUNCTIONAL MONOOXYGENASE_METHYLTRANSFERASE PSOF"/>
    <property type="match status" value="1"/>
</dbReference>
<keyword evidence="4" id="KW-0560">Oxidoreductase</keyword>
<keyword evidence="2" id="KW-0274">FAD</keyword>
<protein>
    <submittedName>
        <fullName evidence="5">Uncharacterized protein</fullName>
    </submittedName>
</protein>
<dbReference type="Proteomes" id="UP000184063">
    <property type="component" value="Unassembled WGS sequence"/>
</dbReference>
<evidence type="ECO:0000256" key="4">
    <source>
        <dbReference type="ARBA" id="ARBA00023002"/>
    </source>
</evidence>
<dbReference type="InterPro" id="IPR036188">
    <property type="entry name" value="FAD/NAD-bd_sf"/>
</dbReference>
<dbReference type="Gene3D" id="3.50.50.60">
    <property type="entry name" value="FAD/NAD(P)-binding domain"/>
    <property type="match status" value="2"/>
</dbReference>
<dbReference type="InterPro" id="IPR050775">
    <property type="entry name" value="FAD-binding_Monooxygenases"/>
</dbReference>
<reference evidence="6" key="1">
    <citation type="journal article" date="2017" name="Genome Biol.">
        <title>Comparative genomics reveals high biological diversity and specific adaptations in the industrially and medically important fungal genus Aspergillus.</title>
        <authorList>
            <person name="de Vries R.P."/>
            <person name="Riley R."/>
            <person name="Wiebenga A."/>
            <person name="Aguilar-Osorio G."/>
            <person name="Amillis S."/>
            <person name="Uchima C.A."/>
            <person name="Anderluh G."/>
            <person name="Asadollahi M."/>
            <person name="Askin M."/>
            <person name="Barry K."/>
            <person name="Battaglia E."/>
            <person name="Bayram O."/>
            <person name="Benocci T."/>
            <person name="Braus-Stromeyer S.A."/>
            <person name="Caldana C."/>
            <person name="Canovas D."/>
            <person name="Cerqueira G.C."/>
            <person name="Chen F."/>
            <person name="Chen W."/>
            <person name="Choi C."/>
            <person name="Clum A."/>
            <person name="Dos Santos R.A."/>
            <person name="Damasio A.R."/>
            <person name="Diallinas G."/>
            <person name="Emri T."/>
            <person name="Fekete E."/>
            <person name="Flipphi M."/>
            <person name="Freyberg S."/>
            <person name="Gallo A."/>
            <person name="Gournas C."/>
            <person name="Habgood R."/>
            <person name="Hainaut M."/>
            <person name="Harispe M.L."/>
            <person name="Henrissat B."/>
            <person name="Hilden K.S."/>
            <person name="Hope R."/>
            <person name="Hossain A."/>
            <person name="Karabika E."/>
            <person name="Karaffa L."/>
            <person name="Karanyi Z."/>
            <person name="Krasevec N."/>
            <person name="Kuo A."/>
            <person name="Kusch H."/>
            <person name="LaButti K."/>
            <person name="Lagendijk E.L."/>
            <person name="Lapidus A."/>
            <person name="Levasseur A."/>
            <person name="Lindquist E."/>
            <person name="Lipzen A."/>
            <person name="Logrieco A.F."/>
            <person name="MacCabe A."/>
            <person name="Maekelae M.R."/>
            <person name="Malavazi I."/>
            <person name="Melin P."/>
            <person name="Meyer V."/>
            <person name="Mielnichuk N."/>
            <person name="Miskei M."/>
            <person name="Molnar A.P."/>
            <person name="Mule G."/>
            <person name="Ngan C.Y."/>
            <person name="Orejas M."/>
            <person name="Orosz E."/>
            <person name="Ouedraogo J.P."/>
            <person name="Overkamp K.M."/>
            <person name="Park H.-S."/>
            <person name="Perrone G."/>
            <person name="Piumi F."/>
            <person name="Punt P.J."/>
            <person name="Ram A.F."/>
            <person name="Ramon A."/>
            <person name="Rauscher S."/>
            <person name="Record E."/>
            <person name="Riano-Pachon D.M."/>
            <person name="Robert V."/>
            <person name="Roehrig J."/>
            <person name="Ruller R."/>
            <person name="Salamov A."/>
            <person name="Salih N.S."/>
            <person name="Samson R.A."/>
            <person name="Sandor E."/>
            <person name="Sanguinetti M."/>
            <person name="Schuetze T."/>
            <person name="Sepcic K."/>
            <person name="Shelest E."/>
            <person name="Sherlock G."/>
            <person name="Sophianopoulou V."/>
            <person name="Squina F.M."/>
            <person name="Sun H."/>
            <person name="Susca A."/>
            <person name="Todd R.B."/>
            <person name="Tsang A."/>
            <person name="Unkles S.E."/>
            <person name="van de Wiele N."/>
            <person name="van Rossen-Uffink D."/>
            <person name="Oliveira J.V."/>
            <person name="Vesth T.C."/>
            <person name="Visser J."/>
            <person name="Yu J.-H."/>
            <person name="Zhou M."/>
            <person name="Andersen M.R."/>
            <person name="Archer D.B."/>
            <person name="Baker S.E."/>
            <person name="Benoit I."/>
            <person name="Brakhage A.A."/>
            <person name="Braus G.H."/>
            <person name="Fischer R."/>
            <person name="Frisvad J.C."/>
            <person name="Goldman G.H."/>
            <person name="Houbraken J."/>
            <person name="Oakley B."/>
            <person name="Pocsi I."/>
            <person name="Scazzocchio C."/>
            <person name="Seiboth B."/>
            <person name="vanKuyk P.A."/>
            <person name="Wortman J."/>
            <person name="Dyer P.S."/>
            <person name="Grigoriev I.V."/>
        </authorList>
    </citation>
    <scope>NUCLEOTIDE SEQUENCE [LARGE SCALE GENOMIC DNA]</scope>
    <source>
        <strain evidence="6">CBS 106.47</strain>
    </source>
</reference>
<gene>
    <name evidence="5" type="ORF">ASPFODRAFT_34095</name>
</gene>
<evidence type="ECO:0000256" key="1">
    <source>
        <dbReference type="ARBA" id="ARBA00022630"/>
    </source>
</evidence>